<proteinExistence type="predicted"/>
<accession>A0ACC2L0M8</accession>
<keyword evidence="2" id="KW-1185">Reference proteome</keyword>
<evidence type="ECO:0000313" key="2">
    <source>
        <dbReference type="Proteomes" id="UP001234297"/>
    </source>
</evidence>
<sequence>MPLTLPSSLSTSSPSPHPKKPRRSAEAGSIVCASRHPPNSLRASSPCPQQPTSPPQNPNAPNLRDTVVALAGNRLTLHNNILTLICENDLNEASFLIRNSIYSNCRPTVFTCNAILAALLHQSR</sequence>
<evidence type="ECO:0000313" key="1">
    <source>
        <dbReference type="EMBL" id="KAJ8626706.1"/>
    </source>
</evidence>
<organism evidence="1 2">
    <name type="scientific">Persea americana</name>
    <name type="common">Avocado</name>
    <dbReference type="NCBI Taxonomy" id="3435"/>
    <lineage>
        <taxon>Eukaryota</taxon>
        <taxon>Viridiplantae</taxon>
        <taxon>Streptophyta</taxon>
        <taxon>Embryophyta</taxon>
        <taxon>Tracheophyta</taxon>
        <taxon>Spermatophyta</taxon>
        <taxon>Magnoliopsida</taxon>
        <taxon>Magnoliidae</taxon>
        <taxon>Laurales</taxon>
        <taxon>Lauraceae</taxon>
        <taxon>Persea</taxon>
    </lineage>
</organism>
<dbReference type="Proteomes" id="UP001234297">
    <property type="component" value="Chromosome 6"/>
</dbReference>
<dbReference type="EMBL" id="CM056814">
    <property type="protein sequence ID" value="KAJ8626706.1"/>
    <property type="molecule type" value="Genomic_DNA"/>
</dbReference>
<gene>
    <name evidence="1" type="ORF">MRB53_020013</name>
</gene>
<reference evidence="1 2" key="1">
    <citation type="journal article" date="2022" name="Hortic Res">
        <title>A haplotype resolved chromosomal level avocado genome allows analysis of novel avocado genes.</title>
        <authorList>
            <person name="Nath O."/>
            <person name="Fletcher S.J."/>
            <person name="Hayward A."/>
            <person name="Shaw L.M."/>
            <person name="Masouleh A.K."/>
            <person name="Furtado A."/>
            <person name="Henry R.J."/>
            <person name="Mitter N."/>
        </authorList>
    </citation>
    <scope>NUCLEOTIDE SEQUENCE [LARGE SCALE GENOMIC DNA]</scope>
    <source>
        <strain evidence="2">cv. Hass</strain>
    </source>
</reference>
<name>A0ACC2L0M8_PERAE</name>
<protein>
    <submittedName>
        <fullName evidence="1">Uncharacterized protein</fullName>
    </submittedName>
</protein>
<comment type="caution">
    <text evidence="1">The sequence shown here is derived from an EMBL/GenBank/DDBJ whole genome shotgun (WGS) entry which is preliminary data.</text>
</comment>